<evidence type="ECO:0000256" key="1">
    <source>
        <dbReference type="ARBA" id="ARBA00004651"/>
    </source>
</evidence>
<comment type="pathway">
    <text evidence="2">Cell wall biogenesis; peptidoglycan biosynthesis.</text>
</comment>
<evidence type="ECO:0000256" key="16">
    <source>
        <dbReference type="ARBA" id="ARBA00038053"/>
    </source>
</evidence>
<dbReference type="PANTHER" id="PTHR30474:SF2">
    <property type="entry name" value="PEPTIDOGLYCAN GLYCOSYLTRANSFERASE FTSW-RELATED"/>
    <property type="match status" value="1"/>
</dbReference>
<keyword evidence="12" id="KW-0131">Cell cycle</keyword>
<keyword evidence="9" id="KW-0573">Peptidoglycan synthesis</keyword>
<evidence type="ECO:0000256" key="11">
    <source>
        <dbReference type="ARBA" id="ARBA00023136"/>
    </source>
</evidence>
<evidence type="ECO:0000256" key="18">
    <source>
        <dbReference type="ARBA" id="ARBA00041418"/>
    </source>
</evidence>
<organism evidence="23 24">
    <name type="scientific">Caldalkalibacillus uzonensis</name>
    <dbReference type="NCBI Taxonomy" id="353224"/>
    <lineage>
        <taxon>Bacteria</taxon>
        <taxon>Bacillati</taxon>
        <taxon>Bacillota</taxon>
        <taxon>Bacilli</taxon>
        <taxon>Bacillales</taxon>
        <taxon>Bacillaceae</taxon>
        <taxon>Caldalkalibacillus</taxon>
    </lineage>
</organism>
<evidence type="ECO:0000256" key="14">
    <source>
        <dbReference type="ARBA" id="ARBA00032370"/>
    </source>
</evidence>
<dbReference type="EC" id="2.4.99.28" evidence="19"/>
<dbReference type="RefSeq" id="WP_307341747.1">
    <property type="nucleotide sequence ID" value="NZ_JAUSUQ010000013.1"/>
</dbReference>
<dbReference type="Pfam" id="PF01098">
    <property type="entry name" value="FTSW_RODA_SPOVE"/>
    <property type="match status" value="1"/>
</dbReference>
<keyword evidence="8" id="KW-0133">Cell shape</keyword>
<reference evidence="23 24" key="1">
    <citation type="submission" date="2023-07" db="EMBL/GenBank/DDBJ databases">
        <title>Genomic Encyclopedia of Type Strains, Phase IV (KMG-IV): sequencing the most valuable type-strain genomes for metagenomic binning, comparative biology and taxonomic classification.</title>
        <authorList>
            <person name="Goeker M."/>
        </authorList>
    </citation>
    <scope>NUCLEOTIDE SEQUENCE [LARGE SCALE GENOMIC DNA]</scope>
    <source>
        <strain evidence="23 24">DSM 17740</strain>
    </source>
</reference>
<name>A0ABU0CXC9_9BACI</name>
<feature type="transmembrane region" description="Helical" evidence="22">
    <location>
        <begin position="60"/>
        <end position="78"/>
    </location>
</feature>
<feature type="transmembrane region" description="Helical" evidence="22">
    <location>
        <begin position="154"/>
        <end position="170"/>
    </location>
</feature>
<keyword evidence="3" id="KW-1003">Cell membrane</keyword>
<keyword evidence="5" id="KW-0328">Glycosyltransferase</keyword>
<comment type="similarity">
    <text evidence="16">Belongs to the SEDS family. FtsW subfamily.</text>
</comment>
<evidence type="ECO:0000313" key="23">
    <source>
        <dbReference type="EMBL" id="MDQ0340320.1"/>
    </source>
</evidence>
<feature type="transmembrane region" description="Helical" evidence="22">
    <location>
        <begin position="349"/>
        <end position="370"/>
    </location>
</feature>
<keyword evidence="13" id="KW-0961">Cell wall biogenesis/degradation</keyword>
<protein>
    <recommendedName>
        <fullName evidence="17">Probable peptidoglycan glycosyltransferase FtsW</fullName>
        <ecNumber evidence="19">2.4.99.28</ecNumber>
    </recommendedName>
    <alternativeName>
        <fullName evidence="18">Cell division protein FtsW</fullName>
    </alternativeName>
    <alternativeName>
        <fullName evidence="15">Cell wall polymerase</fullName>
    </alternativeName>
    <alternativeName>
        <fullName evidence="14">Peptidoglycan polymerase</fullName>
    </alternativeName>
</protein>
<proteinExistence type="inferred from homology"/>
<evidence type="ECO:0000256" key="17">
    <source>
        <dbReference type="ARBA" id="ARBA00041185"/>
    </source>
</evidence>
<dbReference type="Proteomes" id="UP001232445">
    <property type="component" value="Unassembled WGS sequence"/>
</dbReference>
<comment type="subcellular location">
    <subcellularLocation>
        <location evidence="1">Cell membrane</location>
        <topology evidence="1">Multi-pass membrane protein</topology>
    </subcellularLocation>
</comment>
<keyword evidence="6" id="KW-0808">Transferase</keyword>
<feature type="transmembrane region" description="Helical" evidence="22">
    <location>
        <begin position="182"/>
        <end position="214"/>
    </location>
</feature>
<dbReference type="InterPro" id="IPR013437">
    <property type="entry name" value="FtsW"/>
</dbReference>
<evidence type="ECO:0000256" key="19">
    <source>
        <dbReference type="ARBA" id="ARBA00044770"/>
    </source>
</evidence>
<feature type="transmembrane region" description="Helical" evidence="22">
    <location>
        <begin position="20"/>
        <end position="39"/>
    </location>
</feature>
<evidence type="ECO:0000256" key="10">
    <source>
        <dbReference type="ARBA" id="ARBA00022989"/>
    </source>
</evidence>
<evidence type="ECO:0000256" key="12">
    <source>
        <dbReference type="ARBA" id="ARBA00023306"/>
    </source>
</evidence>
<evidence type="ECO:0000256" key="5">
    <source>
        <dbReference type="ARBA" id="ARBA00022676"/>
    </source>
</evidence>
<evidence type="ECO:0000313" key="24">
    <source>
        <dbReference type="Proteomes" id="UP001232445"/>
    </source>
</evidence>
<sequence length="389" mass="42900">MSETRIDLEQQPELDQPDFTILIVTLILLGFGLVMIYSASHHMAFMMDHGDSAYFLKRQLVWAFLGLFMLYITMNIPYSLYKKLVPIMLLVLLIMMVLVLVPGFGLKEKGAQRWLNLRVITLQPSEFVKLGLIIYLASIYSKKQGYISHFKRGVLPPLVIVGLFFCLTLLQRDLGTASILMLFTFVILFCAGARIMHMLGLGIMAFSMISVFAVTQDYRWKRLTAFLDPWADPTGTGYHTIQSLYAIGNGGLTGMGFNNSIQKQFYLPEAHTDFIFAVIAEEFGLLGVIGVLAAYLILVLRGILISLHAPDAFGMLLGLGISAMIGIQSLVNIGVVSGSLPVTGLTLPLLSYGGSSLLLTLISIGILLNISRHASQSTRKENDHAQNAT</sequence>
<evidence type="ECO:0000256" key="4">
    <source>
        <dbReference type="ARBA" id="ARBA00022618"/>
    </source>
</evidence>
<feature type="transmembrane region" description="Helical" evidence="22">
    <location>
        <begin position="84"/>
        <end position="106"/>
    </location>
</feature>
<feature type="transmembrane region" description="Helical" evidence="22">
    <location>
        <begin position="274"/>
        <end position="300"/>
    </location>
</feature>
<dbReference type="GO" id="GO:0051301">
    <property type="term" value="P:cell division"/>
    <property type="evidence" value="ECO:0007669"/>
    <property type="project" value="UniProtKB-KW"/>
</dbReference>
<evidence type="ECO:0000256" key="9">
    <source>
        <dbReference type="ARBA" id="ARBA00022984"/>
    </source>
</evidence>
<keyword evidence="10 22" id="KW-1133">Transmembrane helix</keyword>
<evidence type="ECO:0000256" key="21">
    <source>
        <dbReference type="ARBA" id="ARBA00049966"/>
    </source>
</evidence>
<evidence type="ECO:0000256" key="22">
    <source>
        <dbReference type="SAM" id="Phobius"/>
    </source>
</evidence>
<dbReference type="PANTHER" id="PTHR30474">
    <property type="entry name" value="CELL CYCLE PROTEIN"/>
    <property type="match status" value="1"/>
</dbReference>
<comment type="caution">
    <text evidence="23">The sequence shown here is derived from an EMBL/GenBank/DDBJ whole genome shotgun (WGS) entry which is preliminary data.</text>
</comment>
<comment type="function">
    <text evidence="21">Peptidoglycan polymerase that is essential for cell division.</text>
</comment>
<keyword evidence="7 22" id="KW-0812">Transmembrane</keyword>
<accession>A0ABU0CXC9</accession>
<dbReference type="InterPro" id="IPR001182">
    <property type="entry name" value="FtsW/RodA"/>
</dbReference>
<dbReference type="NCBIfam" id="TIGR02614">
    <property type="entry name" value="ftsW"/>
    <property type="match status" value="1"/>
</dbReference>
<gene>
    <name evidence="23" type="ORF">J2S00_003129</name>
</gene>
<evidence type="ECO:0000256" key="13">
    <source>
        <dbReference type="ARBA" id="ARBA00023316"/>
    </source>
</evidence>
<keyword evidence="24" id="KW-1185">Reference proteome</keyword>
<evidence type="ECO:0000256" key="8">
    <source>
        <dbReference type="ARBA" id="ARBA00022960"/>
    </source>
</evidence>
<evidence type="ECO:0000256" key="15">
    <source>
        <dbReference type="ARBA" id="ARBA00033270"/>
    </source>
</evidence>
<evidence type="ECO:0000256" key="7">
    <source>
        <dbReference type="ARBA" id="ARBA00022692"/>
    </source>
</evidence>
<evidence type="ECO:0000256" key="6">
    <source>
        <dbReference type="ARBA" id="ARBA00022679"/>
    </source>
</evidence>
<evidence type="ECO:0000256" key="20">
    <source>
        <dbReference type="ARBA" id="ARBA00049902"/>
    </source>
</evidence>
<evidence type="ECO:0000256" key="3">
    <source>
        <dbReference type="ARBA" id="ARBA00022475"/>
    </source>
</evidence>
<evidence type="ECO:0000256" key="2">
    <source>
        <dbReference type="ARBA" id="ARBA00004752"/>
    </source>
</evidence>
<dbReference type="EMBL" id="JAUSUQ010000013">
    <property type="protein sequence ID" value="MDQ0340320.1"/>
    <property type="molecule type" value="Genomic_DNA"/>
</dbReference>
<comment type="catalytic activity">
    <reaction evidence="20">
        <text>[GlcNAc-(1-&gt;4)-Mur2Ac(oyl-L-Ala-gamma-D-Glu-L-Lys-D-Ala-D-Ala)](n)-di-trans,octa-cis-undecaprenyl diphosphate + beta-D-GlcNAc-(1-&gt;4)-Mur2Ac(oyl-L-Ala-gamma-D-Glu-L-Lys-D-Ala-D-Ala)-di-trans,octa-cis-undecaprenyl diphosphate = [GlcNAc-(1-&gt;4)-Mur2Ac(oyl-L-Ala-gamma-D-Glu-L-Lys-D-Ala-D-Ala)](n+1)-di-trans,octa-cis-undecaprenyl diphosphate + di-trans,octa-cis-undecaprenyl diphosphate + H(+)</text>
        <dbReference type="Rhea" id="RHEA:23708"/>
        <dbReference type="Rhea" id="RHEA-COMP:9602"/>
        <dbReference type="Rhea" id="RHEA-COMP:9603"/>
        <dbReference type="ChEBI" id="CHEBI:15378"/>
        <dbReference type="ChEBI" id="CHEBI:58405"/>
        <dbReference type="ChEBI" id="CHEBI:60033"/>
        <dbReference type="ChEBI" id="CHEBI:78435"/>
        <dbReference type="EC" id="2.4.99.28"/>
    </reaction>
</comment>
<keyword evidence="11 22" id="KW-0472">Membrane</keyword>
<keyword evidence="4 23" id="KW-0132">Cell division</keyword>
<feature type="transmembrane region" description="Helical" evidence="22">
    <location>
        <begin position="312"/>
        <end position="337"/>
    </location>
</feature>